<accession>A0A433VFY3</accession>
<sequence>MHELSQSVLKRHLQVKIQAQPPLFPWETELTDYPDYSDTSSMMWVRNEECSIKELFKFRSLHPKQTFKTSPSIYQNFIGFYVLLTIKLASKLEILLLKNTCNTEVIHSLVMKTLHWIVSSGKYFLLLLLLMVLPASSLNYPSISAPRVYLTYLNSVVFGRGGLSEVKVPVMMVASSDDVVTPALYEQIQPFSSINTQKYLVVLGGTSHFSVIGDGQRSIESTRELVGDNPETARNYMNILTTPFFQTYLTDKTKSARYLNAAYAKAISNLGRRLILIKSPMTDR</sequence>
<dbReference type="OrthoDB" id="461760at2"/>
<comment type="caution">
    <text evidence="1">The sequence shown here is derived from an EMBL/GenBank/DDBJ whole genome shotgun (WGS) entry which is preliminary data.</text>
</comment>
<dbReference type="InterPro" id="IPR029058">
    <property type="entry name" value="AB_hydrolase_fold"/>
</dbReference>
<dbReference type="Proteomes" id="UP000271624">
    <property type="component" value="Unassembled WGS sequence"/>
</dbReference>
<organism evidence="1 2">
    <name type="scientific">Dulcicalothrix desertica PCC 7102</name>
    <dbReference type="NCBI Taxonomy" id="232991"/>
    <lineage>
        <taxon>Bacteria</taxon>
        <taxon>Bacillati</taxon>
        <taxon>Cyanobacteriota</taxon>
        <taxon>Cyanophyceae</taxon>
        <taxon>Nostocales</taxon>
        <taxon>Calotrichaceae</taxon>
        <taxon>Dulcicalothrix</taxon>
    </lineage>
</organism>
<keyword evidence="2" id="KW-1185">Reference proteome</keyword>
<dbReference type="EMBL" id="RSCL01000009">
    <property type="protein sequence ID" value="RUT04998.1"/>
    <property type="molecule type" value="Genomic_DNA"/>
</dbReference>
<dbReference type="RefSeq" id="WP_127082266.1">
    <property type="nucleotide sequence ID" value="NZ_RSCL01000009.1"/>
</dbReference>
<dbReference type="Gene3D" id="3.40.50.1820">
    <property type="entry name" value="alpha/beta hydrolase"/>
    <property type="match status" value="1"/>
</dbReference>
<evidence type="ECO:0000313" key="2">
    <source>
        <dbReference type="Proteomes" id="UP000271624"/>
    </source>
</evidence>
<dbReference type="AlphaFoldDB" id="A0A433VFY3"/>
<name>A0A433VFY3_9CYAN</name>
<reference evidence="1" key="2">
    <citation type="journal article" date="2019" name="Genome Biol. Evol.">
        <title>Day and night: Metabolic profiles and evolutionary relationships of six axenic non-marine cyanobacteria.</title>
        <authorList>
            <person name="Will S.E."/>
            <person name="Henke P."/>
            <person name="Boedeker C."/>
            <person name="Huang S."/>
            <person name="Brinkmann H."/>
            <person name="Rohde M."/>
            <person name="Jarek M."/>
            <person name="Friedl T."/>
            <person name="Seufert S."/>
            <person name="Schumacher M."/>
            <person name="Overmann J."/>
            <person name="Neumann-Schaal M."/>
            <person name="Petersen J."/>
        </authorList>
    </citation>
    <scope>NUCLEOTIDE SEQUENCE [LARGE SCALE GENOMIC DNA]</scope>
    <source>
        <strain evidence="1">PCC 7102</strain>
    </source>
</reference>
<protein>
    <submittedName>
        <fullName evidence="1">Uncharacterized protein</fullName>
    </submittedName>
</protein>
<evidence type="ECO:0000313" key="1">
    <source>
        <dbReference type="EMBL" id="RUT04998.1"/>
    </source>
</evidence>
<gene>
    <name evidence="1" type="ORF">DSM106972_038190</name>
</gene>
<reference evidence="1" key="1">
    <citation type="submission" date="2018-12" db="EMBL/GenBank/DDBJ databases">
        <authorList>
            <person name="Will S."/>
            <person name="Neumann-Schaal M."/>
            <person name="Henke P."/>
        </authorList>
    </citation>
    <scope>NUCLEOTIDE SEQUENCE</scope>
    <source>
        <strain evidence="1">PCC 7102</strain>
    </source>
</reference>
<proteinExistence type="predicted"/>